<evidence type="ECO:0000256" key="1">
    <source>
        <dbReference type="ARBA" id="ARBA00009995"/>
    </source>
</evidence>
<dbReference type="PaxDb" id="4081-Solyc09g092480.1.1"/>
<name>A0A3Q7IA70_SOLLC</name>
<keyword evidence="5" id="KW-1185">Reference proteome</keyword>
<dbReference type="GO" id="GO:0080044">
    <property type="term" value="F:quercetin 7-O-glucosyltransferase activity"/>
    <property type="evidence" value="ECO:0000318"/>
    <property type="project" value="GO_Central"/>
</dbReference>
<reference evidence="4" key="1">
    <citation type="journal article" date="2012" name="Nature">
        <title>The tomato genome sequence provides insights into fleshy fruit evolution.</title>
        <authorList>
            <consortium name="Tomato Genome Consortium"/>
        </authorList>
    </citation>
    <scope>NUCLEOTIDE SEQUENCE [LARGE SCALE GENOMIC DNA]</scope>
    <source>
        <strain evidence="4">cv. Heinz 1706</strain>
    </source>
</reference>
<organism evidence="4">
    <name type="scientific">Solanum lycopersicum</name>
    <name type="common">Tomato</name>
    <name type="synonym">Lycopersicon esculentum</name>
    <dbReference type="NCBI Taxonomy" id="4081"/>
    <lineage>
        <taxon>Eukaryota</taxon>
        <taxon>Viridiplantae</taxon>
        <taxon>Streptophyta</taxon>
        <taxon>Embryophyta</taxon>
        <taxon>Tracheophyta</taxon>
        <taxon>Spermatophyta</taxon>
        <taxon>Magnoliopsida</taxon>
        <taxon>eudicotyledons</taxon>
        <taxon>Gunneridae</taxon>
        <taxon>Pentapetalae</taxon>
        <taxon>asterids</taxon>
        <taxon>lamiids</taxon>
        <taxon>Solanales</taxon>
        <taxon>Solanaceae</taxon>
        <taxon>Solanoideae</taxon>
        <taxon>Solaneae</taxon>
        <taxon>Solanum</taxon>
        <taxon>Solanum subgen. Lycopersicon</taxon>
    </lineage>
</organism>
<comment type="similarity">
    <text evidence="1">Belongs to the UDP-glycosyltransferase family.</text>
</comment>
<dbReference type="PANTHER" id="PTHR11926">
    <property type="entry name" value="GLUCOSYL/GLUCURONOSYL TRANSFERASES"/>
    <property type="match status" value="1"/>
</dbReference>
<dbReference type="Pfam" id="PF00201">
    <property type="entry name" value="UDPGT"/>
    <property type="match status" value="3"/>
</dbReference>
<dbReference type="PANTHER" id="PTHR11926:SF1539">
    <property type="entry name" value="GLYCOSYLTRANSFERASE"/>
    <property type="match status" value="1"/>
</dbReference>
<dbReference type="InterPro" id="IPR035595">
    <property type="entry name" value="UDP_glycos_trans_CS"/>
</dbReference>
<reference evidence="4" key="2">
    <citation type="submission" date="2019-01" db="UniProtKB">
        <authorList>
            <consortium name="EnsemblPlants"/>
        </authorList>
    </citation>
    <scope>IDENTIFICATION</scope>
    <source>
        <strain evidence="4">cv. Heinz 1706</strain>
    </source>
</reference>
<dbReference type="FunFam" id="3.40.50.2000:FF:000019">
    <property type="entry name" value="Glycosyltransferase"/>
    <property type="match status" value="2"/>
</dbReference>
<evidence type="ECO:0000256" key="3">
    <source>
        <dbReference type="ARBA" id="ARBA00022679"/>
    </source>
</evidence>
<dbReference type="FunFam" id="3.40.50.2000:FF:000167">
    <property type="entry name" value="Glycosyltransferase"/>
    <property type="match status" value="1"/>
</dbReference>
<dbReference type="Gene3D" id="3.40.50.2000">
    <property type="entry name" value="Glycogen Phosphorylase B"/>
    <property type="match status" value="6"/>
</dbReference>
<dbReference type="SUPFAM" id="SSF53756">
    <property type="entry name" value="UDP-Glycosyltransferase/glycogen phosphorylase"/>
    <property type="match status" value="3"/>
</dbReference>
<dbReference type="InParanoid" id="A0A3Q7IA70"/>
<dbReference type="CDD" id="cd03784">
    <property type="entry name" value="GT1_Gtf-like"/>
    <property type="match status" value="3"/>
</dbReference>
<accession>A0A3Q7IA70</accession>
<dbReference type="GO" id="GO:0080043">
    <property type="term" value="F:quercetin 3-O-glucosyltransferase activity"/>
    <property type="evidence" value="ECO:0000318"/>
    <property type="project" value="GO_Central"/>
</dbReference>
<dbReference type="Proteomes" id="UP000004994">
    <property type="component" value="Chromosome 9"/>
</dbReference>
<dbReference type="GO" id="GO:0005737">
    <property type="term" value="C:cytoplasm"/>
    <property type="evidence" value="ECO:0000318"/>
    <property type="project" value="GO_Central"/>
</dbReference>
<keyword evidence="2" id="KW-0328">Glycosyltransferase</keyword>
<evidence type="ECO:0000313" key="4">
    <source>
        <dbReference type="EnsemblPlants" id="Solyc09g092480.2.1"/>
    </source>
</evidence>
<keyword evidence="3" id="KW-0808">Transferase</keyword>
<proteinExistence type="inferred from homology"/>
<dbReference type="SMR" id="A0A3Q7IA70"/>
<dbReference type="EnsemblPlants" id="Solyc09g092480.2.1">
    <property type="protein sequence ID" value="Solyc09g092480.2.1"/>
    <property type="gene ID" value="Solyc09g092480.2"/>
</dbReference>
<dbReference type="PROSITE" id="PS00375">
    <property type="entry name" value="UDPGT"/>
    <property type="match status" value="3"/>
</dbReference>
<evidence type="ECO:0000313" key="5">
    <source>
        <dbReference type="Proteomes" id="UP000004994"/>
    </source>
</evidence>
<protein>
    <submittedName>
        <fullName evidence="4">Uncharacterized protein</fullName>
    </submittedName>
</protein>
<dbReference type="InterPro" id="IPR002213">
    <property type="entry name" value="UDP_glucos_trans"/>
</dbReference>
<evidence type="ECO:0000256" key="2">
    <source>
        <dbReference type="ARBA" id="ARBA00022676"/>
    </source>
</evidence>
<dbReference type="Gramene" id="Solyc09g092480.2.1">
    <property type="protein sequence ID" value="Solyc09g092480.2.1"/>
    <property type="gene ID" value="Solyc09g092480.2"/>
</dbReference>
<sequence>MENLKNDCHVLLVTFPGQGHINPSLQFAKKLVNLGLNVTFSTSLTAFNRISKLPNIEGLSFTPFSDGYDGKFEGSLDEFESFYSSLVSHGSEFMTQIIESRAVEGRPFKRVIYTTLMAWVGIVAKGINVPSTFFWIQPATVMDIYYYCFTDYADCFKNCSEDQVVDLPGLPQLSPRDFPSFVFTDVNSKYGWGVKSIIDQIELLNSEENPRVLVNTFDDLEFDALRALKNLTMVGIGPSIPSAFLDGNDPLDKSFGADLRSSSENYMDWLDTMTKESVIYIAFGSYSEISSQLMEEIGQGLVKCGRPFLWVIREEKEGGHPEEKLTCKEELEKQGKIVRWCSQVEVLQHPSLGCFLTHCGWNSTLESLSSGMPIVACPLWTDQGCNAKLVQDVWKIGVRVNASKEGVVERDEFKRCIEIVMKDGEKRVELKKNAKKWKDLAKEATKENGSSNVNLKAYVNEILLTQGHINPSLQLSKRLIDLGIKVTLSTSLSAFNKIKILPNIEGLSFAPFSDGYDGNFKGSFNEFHLYYSSIKSHGSEFIFNLIKSNAKNCTPFTHVIYTVVMEWTALVAKELNTPSTLFWIQPATVFDIYYYRYTDYSDYFKNCDSNDKIIELPGLPPLSPIDFPSFVFDNVECNNWAAESIKTQIDLLNSEKNPKILVNTFDDLELDALRILNNVTMIGIGPLIPSIFLDDNSFRADMIEVSSNNYMNWLDLMTKGSVIYVAFGSYTETSSQLMEEIGQGLLKCGRPFLWVIREGQNRKNLTCKDELEKKGKLVSWCSQAEVLKHPSVGCFLTHCGWNSTLESIASGVPVVACPIWNDQLCNAKLVQDVWKNGVRVNIGDKGIAERDEFERCIEIVMGNSEEGGKLRNNVKKWSNLAKEAMKKNGSSRLIEMGIEVTFTTSVFAHRRMAKIAASTAPKGLNLAAFSDGFDDGFKSNVDDSKRYMSEIRSRGSQTLRDVILKSSDEGRPVTSLVYTLLLPWAAEVARELHIPSALLWIQPATVLDIYYYYFNGYEDEMKCSSSNDPNWSIQLPRLPLLKSQDLPSFLVSSSSKDDKYSFALPTFKEQLDTLDGEENPKVLVNTFDALELEPLKAIEKYNLIGIGPLIPSSFLGGKDSLESSFGGDLFQKSNDDYMEWLNTKPKSSIVYISFGSLLNLSRNQKEEIAKGLIEIQRPFLWQGKIVPWCSQLEVLTHPSLGCFVSHCGWNSTLESLSSGVPVVAFPHWTDQGTNAKLIEDVWKTGVRMRVNEDGVVESDEIKRCIEIVMDGGEKGEEMRKNAQKWKELARAAVKEGGSSEVNLKAFVLQVSKSC</sequence>